<dbReference type="AlphaFoldDB" id="A0A5B7ILB3"/>
<evidence type="ECO:0000313" key="1">
    <source>
        <dbReference type="EMBL" id="MPC84612.1"/>
    </source>
</evidence>
<proteinExistence type="predicted"/>
<dbReference type="EMBL" id="VSRR010065896">
    <property type="protein sequence ID" value="MPC84612.1"/>
    <property type="molecule type" value="Genomic_DNA"/>
</dbReference>
<keyword evidence="2" id="KW-1185">Reference proteome</keyword>
<dbReference type="Proteomes" id="UP000324222">
    <property type="component" value="Unassembled WGS sequence"/>
</dbReference>
<organism evidence="1 2">
    <name type="scientific">Portunus trituberculatus</name>
    <name type="common">Swimming crab</name>
    <name type="synonym">Neptunus trituberculatus</name>
    <dbReference type="NCBI Taxonomy" id="210409"/>
    <lineage>
        <taxon>Eukaryota</taxon>
        <taxon>Metazoa</taxon>
        <taxon>Ecdysozoa</taxon>
        <taxon>Arthropoda</taxon>
        <taxon>Crustacea</taxon>
        <taxon>Multicrustacea</taxon>
        <taxon>Malacostraca</taxon>
        <taxon>Eumalacostraca</taxon>
        <taxon>Eucarida</taxon>
        <taxon>Decapoda</taxon>
        <taxon>Pleocyemata</taxon>
        <taxon>Brachyura</taxon>
        <taxon>Eubrachyura</taxon>
        <taxon>Portunoidea</taxon>
        <taxon>Portunidae</taxon>
        <taxon>Portuninae</taxon>
        <taxon>Portunus</taxon>
    </lineage>
</organism>
<comment type="caution">
    <text evidence="1">The sequence shown here is derived from an EMBL/GenBank/DDBJ whole genome shotgun (WGS) entry which is preliminary data.</text>
</comment>
<gene>
    <name evidence="1" type="ORF">E2C01_079356</name>
</gene>
<name>A0A5B7ILB3_PORTR</name>
<evidence type="ECO:0000313" key="2">
    <source>
        <dbReference type="Proteomes" id="UP000324222"/>
    </source>
</evidence>
<protein>
    <submittedName>
        <fullName evidence="1">Uncharacterized protein</fullName>
    </submittedName>
</protein>
<sequence length="62" mass="6655">MSTQRQQQEAIPPLAPLHLTPSCPGLPRLTYHAAASCCQGLVRETGGGSTKTILRKHDDSDI</sequence>
<accession>A0A5B7ILB3</accession>
<reference evidence="1 2" key="1">
    <citation type="submission" date="2019-05" db="EMBL/GenBank/DDBJ databases">
        <title>Another draft genome of Portunus trituberculatus and its Hox gene families provides insights of decapod evolution.</title>
        <authorList>
            <person name="Jeong J.-H."/>
            <person name="Song I."/>
            <person name="Kim S."/>
            <person name="Choi T."/>
            <person name="Kim D."/>
            <person name="Ryu S."/>
            <person name="Kim W."/>
        </authorList>
    </citation>
    <scope>NUCLEOTIDE SEQUENCE [LARGE SCALE GENOMIC DNA]</scope>
    <source>
        <tissue evidence="1">Muscle</tissue>
    </source>
</reference>